<evidence type="ECO:0000313" key="3">
    <source>
        <dbReference type="EMBL" id="SPD85901.1"/>
    </source>
</evidence>
<evidence type="ECO:0000256" key="1">
    <source>
        <dbReference type="SAM" id="Phobius"/>
    </source>
</evidence>
<dbReference type="RefSeq" id="WP_105185027.1">
    <property type="nucleotide sequence ID" value="NZ_BAAAGO010000041.1"/>
</dbReference>
<evidence type="ECO:0000313" key="4">
    <source>
        <dbReference type="Proteomes" id="UP000238164"/>
    </source>
</evidence>
<dbReference type="OrthoDB" id="9953934at2"/>
<protein>
    <recommendedName>
        <fullName evidence="5">N-acetyltransferase domain-containing protein</fullName>
    </recommendedName>
</protein>
<dbReference type="KEGG" id="mgg:MPLG2_0865"/>
<feature type="transmembrane region" description="Helical" evidence="1">
    <location>
        <begin position="85"/>
        <end position="104"/>
    </location>
</feature>
<dbReference type="Proteomes" id="UP000238164">
    <property type="component" value="Chromosome 1"/>
</dbReference>
<evidence type="ECO:0008006" key="5">
    <source>
        <dbReference type="Google" id="ProtNLM"/>
    </source>
</evidence>
<proteinExistence type="predicted"/>
<keyword evidence="1" id="KW-1133">Transmembrane helix</keyword>
<keyword evidence="4" id="KW-1185">Reference proteome</keyword>
<dbReference type="AlphaFoldDB" id="A0A2N9JCQ1"/>
<evidence type="ECO:0000256" key="2">
    <source>
        <dbReference type="SAM" id="SignalP"/>
    </source>
</evidence>
<keyword evidence="2" id="KW-0732">Signal</keyword>
<gene>
    <name evidence="3" type="ORF">MPLG2_0865</name>
</gene>
<sequence length="245" mass="26533">MAAHILAVACLAAAVLTGSLQGDQLIKPSPTPNRKEPSMITRSRAATGGQAPVPAPVNGIDRVSAIQVVQLAYLAMRNLAPAKKGVLIAAITTLIVAAGVLYGMGETPTATVLLVGVLAVFPAAGIVGIWINTHPAKGWVRGMFSTTGTQLIRQDGDRWNLTDHYAWVRGRGAARPFRRQAFAELARQADLLQVVITMDTRVQTLRDYYLEDMPGLQFDRTSTNEAGETVWHLIRHPQPPIQEER</sequence>
<organism evidence="3 4">
    <name type="scientific">Micropruina glycogenica</name>
    <dbReference type="NCBI Taxonomy" id="75385"/>
    <lineage>
        <taxon>Bacteria</taxon>
        <taxon>Bacillati</taxon>
        <taxon>Actinomycetota</taxon>
        <taxon>Actinomycetes</taxon>
        <taxon>Propionibacteriales</taxon>
        <taxon>Nocardioidaceae</taxon>
        <taxon>Micropruina</taxon>
    </lineage>
</organism>
<feature type="signal peptide" evidence="2">
    <location>
        <begin position="1"/>
        <end position="22"/>
    </location>
</feature>
<dbReference type="EMBL" id="LT985188">
    <property type="protein sequence ID" value="SPD85901.1"/>
    <property type="molecule type" value="Genomic_DNA"/>
</dbReference>
<accession>A0A2N9JCQ1</accession>
<keyword evidence="1" id="KW-0812">Transmembrane</keyword>
<reference evidence="3 4" key="1">
    <citation type="submission" date="2018-02" db="EMBL/GenBank/DDBJ databases">
        <authorList>
            <person name="Cohen D.B."/>
            <person name="Kent A.D."/>
        </authorList>
    </citation>
    <scope>NUCLEOTIDE SEQUENCE [LARGE SCALE GENOMIC DNA]</scope>
    <source>
        <strain evidence="3">1</strain>
    </source>
</reference>
<feature type="transmembrane region" description="Helical" evidence="1">
    <location>
        <begin position="110"/>
        <end position="131"/>
    </location>
</feature>
<name>A0A2N9JCQ1_9ACTN</name>
<keyword evidence="1" id="KW-0472">Membrane</keyword>
<feature type="chain" id="PRO_5039016960" description="N-acetyltransferase domain-containing protein" evidence="2">
    <location>
        <begin position="23"/>
        <end position="245"/>
    </location>
</feature>